<feature type="region of interest" description="Disordered" evidence="1">
    <location>
        <begin position="93"/>
        <end position="139"/>
    </location>
</feature>
<organism evidence="2 3">
    <name type="scientific">Durusdinium trenchii</name>
    <dbReference type="NCBI Taxonomy" id="1381693"/>
    <lineage>
        <taxon>Eukaryota</taxon>
        <taxon>Sar</taxon>
        <taxon>Alveolata</taxon>
        <taxon>Dinophyceae</taxon>
        <taxon>Suessiales</taxon>
        <taxon>Symbiodiniaceae</taxon>
        <taxon>Durusdinium</taxon>
    </lineage>
</organism>
<protein>
    <submittedName>
        <fullName evidence="2">Uncharacterized protein</fullName>
    </submittedName>
</protein>
<reference evidence="2 3" key="1">
    <citation type="submission" date="2024-02" db="EMBL/GenBank/DDBJ databases">
        <authorList>
            <person name="Chen Y."/>
            <person name="Shah S."/>
            <person name="Dougan E. K."/>
            <person name="Thang M."/>
            <person name="Chan C."/>
        </authorList>
    </citation>
    <scope>NUCLEOTIDE SEQUENCE [LARGE SCALE GENOMIC DNA]</scope>
</reference>
<dbReference type="EMBL" id="CAXAMN010014447">
    <property type="protein sequence ID" value="CAK9043467.1"/>
    <property type="molecule type" value="Genomic_DNA"/>
</dbReference>
<proteinExistence type="predicted"/>
<keyword evidence="3" id="KW-1185">Reference proteome</keyword>
<comment type="caution">
    <text evidence="2">The sequence shown here is derived from an EMBL/GenBank/DDBJ whole genome shotgun (WGS) entry which is preliminary data.</text>
</comment>
<evidence type="ECO:0000256" key="1">
    <source>
        <dbReference type="SAM" id="MobiDB-lite"/>
    </source>
</evidence>
<dbReference type="Proteomes" id="UP001642484">
    <property type="component" value="Unassembled WGS sequence"/>
</dbReference>
<name>A0ABP0LW80_9DINO</name>
<evidence type="ECO:0000313" key="3">
    <source>
        <dbReference type="Proteomes" id="UP001642484"/>
    </source>
</evidence>
<sequence>MAARVLETCLKDPILETHLSTHFAMLRGSAKREDRLALLNELVCLGLGDLKEKKRRQGGTGRYVEFHRCPLSPAISATLLDLQVSEAFWPSSIPQSAGQDARPERSPLPPMHGAGKRGRHGEEPADNAEENDARRGRPSAEEVAALYTMRYTLPCERALSKVDFLKQEQAWASSLIPGHNLRIRSQCAPHAHGFKAYLWCNSCDACQDRKGWKAICTYNQPENEIERKSTPITAHGDFSATRAWNPLTATAEHALKQYVQNHTRFTTQDLVRVVEQHQPDRPSDAWLRTWGKNHRVHKGSAASRASSFKWVAADWRQLERELGSVQGVDDAVNELKDLAQKSVFRCASRVTDWAHVIGVCNRPKTTKALMPADERIKTFRTGAFATVKSHLTQSGLKLLPLKAAKALQRHYFVKHSRQQAQTAFGAFDWPGEPTTFYTAEWWCGLQRIQPGSASGTQAQESWHRWKLKKYLGLRSSLQSFASSLASFTKSRLMDLRAAGSCLPDMPAEPFPDKMVLWDSDALTRQGRSSAEQFFRVQAWDRFDDDDGTTFLCMRRTLATYDHASKTWPLLDLEKLLKLLDSYVVVAVGHFAAQFWRRESMAQELSPHTQGFCAFCAEFCLHATCEHMHAAFLVLGQLSLQRPVFPQRSQPVPLFEQQPVQVLLPSALGGLSDQSHPRPQPLAIPREDAALAAFLRCHQWTLWNPPLQQQQITVHQLSVLSFADLRLALPSLPSGVLLQMQSAATKWPSLTTVCQIHVPEVAAGVGSSDVFD</sequence>
<gene>
    <name evidence="2" type="ORF">CCMP2556_LOCUS23002</name>
</gene>
<evidence type="ECO:0000313" key="2">
    <source>
        <dbReference type="EMBL" id="CAK9043467.1"/>
    </source>
</evidence>
<accession>A0ABP0LW80</accession>